<evidence type="ECO:0000313" key="3">
    <source>
        <dbReference type="Proteomes" id="UP000186817"/>
    </source>
</evidence>
<sequence length="2073" mass="228360">MLRALRNTPDAASVLPFVRLFYGQPSTFLWRDDAGVVHRIVQAEGGEQGDPLMPALFALGIAPALAALQAEMHTAERVRAFLDDVYVTSPPPRVAHLLGRLQHHLFAQAHIQLNPSKTRVWNAAGVRPASLPAPAGAQPWVGDPELPAAERGLRVLGTPLGTPEYVAAQLDTLTTQHGRLLARLPDVPDLQVAWLLLLYCALPRAQYVLRVLPPPATRAFSAAHDRSNLSCLATLLRVESTGEFLANELVCGRAQLSLRHGGLGLRSAAWHAPAAYFASWADALQAISLRDPELAATAARRLQRADEAAPSLAALQEAAQTLAGAGFQAPRWDQLAHTPCPLPEQPDDQPTDFTRGWQRSASFTLDAAFAASLTGRLDPSSVALLESQSGPFAAKVLTALPTSPELRLEPASYRVMLLRRLRLQLPLVPAFCPCRRRLDALGDHRASCPRSGLLRSRAVPLERAAARVCREAGATVATNVLLRDLNLVVQRQDERRIEVIANGLPLWSGAQLAVDTTLVSALDSAGQARRHQRSTAGAALRIARKAKERTYPELLRSARCRLVVLGIELGGRWSTEAAQFIRLLARSRARAAPPLLRSSATAAYVTRWSALLSFAAARALAASLLSLPLAHTANVDGDPLDLSDLLGAAHEALPPSLPSRLPPLHPGLLETVTRRRLSWEQDAVDVVHAGLLTWVWRHAAGLALHLVAELVSRRAQKVQMWVVGNNRAGEGGRDRLLMLMSRCHDLSWQYHISALLSLHQFHLLGTRASRTIQLSRFRPVTVRSILTHPGEILHASRRASEASCEVLSSLSCTLKLTVCSNSIIPLSLNSMKQTMFLLLIFVVSPLAAMKTDMSRLARGRKVGSDLTENGTQAVEELRGRKQNNPACWPLRGLEHDVPKTAGFSALAGNLEFLLQKVAQLEAALVLQEGEMKAEIARLDKKLDEHMEVKPAPSPQPSLLQAKAEEEERVQKAQEVLKKVFRKQLRQLEKRQLVTPLSEDKDKEHRTEGGSTNEQLLQCQAQGQGRAMDGSLRLEEAYERAEDTEDKVGFNQDSTIDTLDKATATLSGSLDAGFVGCDRPTPSLEMGETDFKLKLGKWQCKVSISLGIYSGTFTIFDWDFPEVKKDWPAEIAALMKWNVSGFGTDCEMPRPSIYLNKDGLHYHFTRTYCKVTVLGETLTLFDYTTPNIGIPWPEPFSAIKDAGVNAIKAAFDLGEELVSCAGTDPDSVKCVGNKIMEEVLGCHDTSTIQAIVLCLGNKMIEYVPPFKYLTLLSKIVGEFVEGFARMAGTVVKQVLKGSHSLIQEAAKSSKFPSVGSAPAVHHSEQNLMIEIHTEHRRGLSESRLAGGNVSMLQTGGDPKAGVAFAFEPEDSHQQTKLISQFDGYETDTSSCLAFAPKQKHGQNGQATKADWQVQHQSDFVQLEPWAVPCDPTWMKDNWDKWQGYSFYTGSLAVEKCVTVSYSISVQPTISFIAGITLEVMPSPIVTVQTTACWPRGRPGGQDLSLLRTKILSSGVLLFSRTLRLAKRFGSTSSTTDWHPPHAKATSAKWDMLTNPRVTMSREALLQTNQSKDSQEDVGKEDTGADDGGVWEWMMDSEELYLATADYNMDLGVNVTSELKGHAAAKRLGLMAAQARVSKAEGSEAEADAEAEAEEEEEEEEAEGDVFQLFRFKHGADISFNLRGVVAGNDFQLRTQVGFGPFKSEERDIQLVNIVDQFRVVLHALPWVSTSSADRAIDALNHFTQHNLPPPVMVPGTTVALHNRIFNQYINVHANGMVRTSGLVYFGQLPSFGLQERFTVIDAGDGLVALHNQKHNCWLSVNPVVGVHVYHSSARSFDKTWPDQKFEVVSVGNGEVALYNPHWKGFLGMEPGHLMSWAPFTGPPETIPQAWTWQRFKIDVLEPYLKPGSTVGLYNPAHDRWLRMNDQFDMDRSDPTGGKHWQHGWFWEEFQVVDAGNGEVALHNAHWNRFVKLWHGDGLNSDVSASDPKNASDLPANWVWERFQVVPTEDGVIALHNAEHNRFLTMNTQSIVGSPPKNAEDLPAPTEWAWERWQVVQIAEPYILGFPGWNFEGSR</sequence>
<evidence type="ECO:0000313" key="2">
    <source>
        <dbReference type="EMBL" id="OLP99274.1"/>
    </source>
</evidence>
<dbReference type="OrthoDB" id="409329at2759"/>
<feature type="compositionally biased region" description="Basic and acidic residues" evidence="1">
    <location>
        <begin position="1571"/>
        <end position="1581"/>
    </location>
</feature>
<proteinExistence type="predicted"/>
<reference evidence="2 3" key="1">
    <citation type="submission" date="2016-02" db="EMBL/GenBank/DDBJ databases">
        <title>Genome analysis of coral dinoflagellate symbionts highlights evolutionary adaptations to a symbiotic lifestyle.</title>
        <authorList>
            <person name="Aranda M."/>
            <person name="Li Y."/>
            <person name="Liew Y.J."/>
            <person name="Baumgarten S."/>
            <person name="Simakov O."/>
            <person name="Wilson M."/>
            <person name="Piel J."/>
            <person name="Ashoor H."/>
            <person name="Bougouffa S."/>
            <person name="Bajic V.B."/>
            <person name="Ryu T."/>
            <person name="Ravasi T."/>
            <person name="Bayer T."/>
            <person name="Micklem G."/>
            <person name="Kim H."/>
            <person name="Bhak J."/>
            <person name="Lajeunesse T.C."/>
            <person name="Voolstra C.R."/>
        </authorList>
    </citation>
    <scope>NUCLEOTIDE SEQUENCE [LARGE SCALE GENOMIC DNA]</scope>
    <source>
        <strain evidence="2 3">CCMP2467</strain>
    </source>
</reference>
<evidence type="ECO:0008006" key="4">
    <source>
        <dbReference type="Google" id="ProtNLM"/>
    </source>
</evidence>
<name>A0A1Q9DVS5_SYMMI</name>
<gene>
    <name evidence="2" type="ORF">AK812_SmicGene18172</name>
</gene>
<feature type="compositionally biased region" description="Acidic residues" evidence="1">
    <location>
        <begin position="1641"/>
        <end position="1662"/>
    </location>
</feature>
<dbReference type="Proteomes" id="UP000186817">
    <property type="component" value="Unassembled WGS sequence"/>
</dbReference>
<accession>A0A1Q9DVS5</accession>
<feature type="compositionally biased region" description="Basic and acidic residues" evidence="1">
    <location>
        <begin position="993"/>
        <end position="1007"/>
    </location>
</feature>
<feature type="region of interest" description="Disordered" evidence="1">
    <location>
        <begin position="1565"/>
        <end position="1587"/>
    </location>
</feature>
<keyword evidence="3" id="KW-1185">Reference proteome</keyword>
<organism evidence="2 3">
    <name type="scientific">Symbiodinium microadriaticum</name>
    <name type="common">Dinoflagellate</name>
    <name type="synonym">Zooxanthella microadriatica</name>
    <dbReference type="NCBI Taxonomy" id="2951"/>
    <lineage>
        <taxon>Eukaryota</taxon>
        <taxon>Sar</taxon>
        <taxon>Alveolata</taxon>
        <taxon>Dinophyceae</taxon>
        <taxon>Suessiales</taxon>
        <taxon>Symbiodiniaceae</taxon>
        <taxon>Symbiodinium</taxon>
    </lineage>
</organism>
<evidence type="ECO:0000256" key="1">
    <source>
        <dbReference type="SAM" id="MobiDB-lite"/>
    </source>
</evidence>
<comment type="caution">
    <text evidence="2">The sequence shown here is derived from an EMBL/GenBank/DDBJ whole genome shotgun (WGS) entry which is preliminary data.</text>
</comment>
<dbReference type="EMBL" id="LSRX01000368">
    <property type="protein sequence ID" value="OLP99274.1"/>
    <property type="molecule type" value="Genomic_DNA"/>
</dbReference>
<dbReference type="Gene3D" id="2.80.10.50">
    <property type="match status" value="1"/>
</dbReference>
<dbReference type="CDD" id="cd00257">
    <property type="entry name" value="beta-trefoil_FSCN-like"/>
    <property type="match status" value="2"/>
</dbReference>
<feature type="region of interest" description="Disordered" evidence="1">
    <location>
        <begin position="1637"/>
        <end position="1662"/>
    </location>
</feature>
<protein>
    <recommendedName>
        <fullName evidence="4">Reverse transcriptase domain-containing protein</fullName>
    </recommendedName>
</protein>
<feature type="region of interest" description="Disordered" evidence="1">
    <location>
        <begin position="993"/>
        <end position="1012"/>
    </location>
</feature>